<evidence type="ECO:0000313" key="3">
    <source>
        <dbReference type="EMBL" id="MPM51814.1"/>
    </source>
</evidence>
<keyword evidence="1" id="KW-0812">Transmembrane</keyword>
<name>A0A645AQE2_9ZZZZ</name>
<feature type="transmembrane region" description="Helical" evidence="1">
    <location>
        <begin position="114"/>
        <end position="133"/>
    </location>
</feature>
<dbReference type="AlphaFoldDB" id="A0A645AQE2"/>
<evidence type="ECO:0000259" key="2">
    <source>
        <dbReference type="Pfam" id="PF00689"/>
    </source>
</evidence>
<keyword evidence="1" id="KW-1133">Transmembrane helix</keyword>
<dbReference type="InterPro" id="IPR023298">
    <property type="entry name" value="ATPase_P-typ_TM_dom_sf"/>
</dbReference>
<dbReference type="SUPFAM" id="SSF81665">
    <property type="entry name" value="Calcium ATPase, transmembrane domain M"/>
    <property type="match status" value="1"/>
</dbReference>
<feature type="transmembrane region" description="Helical" evidence="1">
    <location>
        <begin position="75"/>
        <end position="93"/>
    </location>
</feature>
<protein>
    <recommendedName>
        <fullName evidence="2">Cation-transporting P-type ATPase C-terminal domain-containing protein</fullName>
    </recommendedName>
</protein>
<accession>A0A645AQE2</accession>
<organism evidence="3">
    <name type="scientific">bioreactor metagenome</name>
    <dbReference type="NCBI Taxonomy" id="1076179"/>
    <lineage>
        <taxon>unclassified sequences</taxon>
        <taxon>metagenomes</taxon>
        <taxon>ecological metagenomes</taxon>
    </lineage>
</organism>
<keyword evidence="1" id="KW-0472">Membrane</keyword>
<dbReference type="Pfam" id="PF00689">
    <property type="entry name" value="Cation_ATPase_C"/>
    <property type="match status" value="1"/>
</dbReference>
<comment type="caution">
    <text evidence="3">The sequence shown here is derived from an EMBL/GenBank/DDBJ whole genome shotgun (WGS) entry which is preliminary data.</text>
</comment>
<feature type="transmembrane region" description="Helical" evidence="1">
    <location>
        <begin position="46"/>
        <end position="63"/>
    </location>
</feature>
<feature type="domain" description="Cation-transporting P-type ATPase C-terminal" evidence="2">
    <location>
        <begin position="2"/>
        <end position="167"/>
    </location>
</feature>
<dbReference type="InterPro" id="IPR006068">
    <property type="entry name" value="ATPase_P-typ_cation-transptr_C"/>
</dbReference>
<evidence type="ECO:0000256" key="1">
    <source>
        <dbReference type="SAM" id="Phobius"/>
    </source>
</evidence>
<dbReference type="Gene3D" id="1.20.1110.10">
    <property type="entry name" value="Calcium-transporting ATPase, transmembrane domain"/>
    <property type="match status" value="2"/>
</dbReference>
<sequence length="176" mass="19430">MVLLELVIDPTCSVVLERQPAEANIMDRPPRSPQEKILNFRALGKSLMQGFVIFAASFGVYYLELMKNPLEAAAARSMGLAVILLSNILLVQVNSSEWDYALISLKRLARDKTMWLIGAGSIAMLIVILYSPLNHVLKLAPLSAADLLLTLVIAVAAVGWYEIVKLVKHMTGERKQ</sequence>
<gene>
    <name evidence="3" type="ORF">SDC9_98565</name>
</gene>
<dbReference type="EMBL" id="VSSQ01013582">
    <property type="protein sequence ID" value="MPM51814.1"/>
    <property type="molecule type" value="Genomic_DNA"/>
</dbReference>
<proteinExistence type="predicted"/>
<reference evidence="3" key="1">
    <citation type="submission" date="2019-08" db="EMBL/GenBank/DDBJ databases">
        <authorList>
            <person name="Kucharzyk K."/>
            <person name="Murdoch R.W."/>
            <person name="Higgins S."/>
            <person name="Loffler F."/>
        </authorList>
    </citation>
    <scope>NUCLEOTIDE SEQUENCE</scope>
</reference>
<feature type="transmembrane region" description="Helical" evidence="1">
    <location>
        <begin position="139"/>
        <end position="161"/>
    </location>
</feature>